<dbReference type="Proteomes" id="UP001264340">
    <property type="component" value="Unassembled WGS sequence"/>
</dbReference>
<accession>A0ABU1LPS6</accession>
<evidence type="ECO:0000313" key="1">
    <source>
        <dbReference type="EMBL" id="MDR6408525.1"/>
    </source>
</evidence>
<comment type="caution">
    <text evidence="1">The sequence shown here is derived from an EMBL/GenBank/DDBJ whole genome shotgun (WGS) entry which is preliminary data.</text>
</comment>
<gene>
    <name evidence="1" type="ORF">J2804_001918</name>
</gene>
<organism evidence="1 2">
    <name type="scientific">Paraburkholderia terricola</name>
    <dbReference type="NCBI Taxonomy" id="169427"/>
    <lineage>
        <taxon>Bacteria</taxon>
        <taxon>Pseudomonadati</taxon>
        <taxon>Pseudomonadota</taxon>
        <taxon>Betaproteobacteria</taxon>
        <taxon>Burkholderiales</taxon>
        <taxon>Burkholderiaceae</taxon>
        <taxon>Paraburkholderia</taxon>
    </lineage>
</organism>
<protein>
    <submittedName>
        <fullName evidence="1">Uncharacterized protein</fullName>
    </submittedName>
</protein>
<sequence>MKPLVRSRRPTAYSEIVQHACDAHARRLAELKRAEKHIRAIERDLTLLDEAKIGYDVSEYSMRLQDVSDPTAGDHRAKWALHISAGVFSSSGDRLIAGFIGLGWIVESGRTTANFGSVVLRRPKTQTRIHLHGGPEYVGSILPKGGA</sequence>
<reference evidence="1 2" key="1">
    <citation type="submission" date="2023-07" db="EMBL/GenBank/DDBJ databases">
        <title>Sorghum-associated microbial communities from plants grown in Nebraska, USA.</title>
        <authorList>
            <person name="Schachtman D."/>
        </authorList>
    </citation>
    <scope>NUCLEOTIDE SEQUENCE [LARGE SCALE GENOMIC DNA]</scope>
    <source>
        <strain evidence="1 2">DS1316</strain>
    </source>
</reference>
<proteinExistence type="predicted"/>
<keyword evidence="2" id="KW-1185">Reference proteome</keyword>
<evidence type="ECO:0000313" key="2">
    <source>
        <dbReference type="Proteomes" id="UP001264340"/>
    </source>
</evidence>
<dbReference type="EMBL" id="JAVDRP010000003">
    <property type="protein sequence ID" value="MDR6408525.1"/>
    <property type="molecule type" value="Genomic_DNA"/>
</dbReference>
<name>A0ABU1LPS6_9BURK</name>
<dbReference type="RefSeq" id="WP_310119923.1">
    <property type="nucleotide sequence ID" value="NZ_JAVDRP010000003.1"/>
</dbReference>